<protein>
    <submittedName>
        <fullName evidence="1">Uncharacterized protein</fullName>
    </submittedName>
</protein>
<reference evidence="1 2" key="1">
    <citation type="submission" date="2019-05" db="EMBL/GenBank/DDBJ databases">
        <title>Another draft genome of Portunus trituberculatus and its Hox gene families provides insights of decapod evolution.</title>
        <authorList>
            <person name="Jeong J.-H."/>
            <person name="Song I."/>
            <person name="Kim S."/>
            <person name="Choi T."/>
            <person name="Kim D."/>
            <person name="Ryu S."/>
            <person name="Kim W."/>
        </authorList>
    </citation>
    <scope>NUCLEOTIDE SEQUENCE [LARGE SCALE GENOMIC DNA]</scope>
    <source>
        <tissue evidence="1">Muscle</tissue>
    </source>
</reference>
<comment type="caution">
    <text evidence="1">The sequence shown here is derived from an EMBL/GenBank/DDBJ whole genome shotgun (WGS) entry which is preliminary data.</text>
</comment>
<sequence length="89" mass="9336">MCGARKADKCNRYKSEDKVITAEDGGRRAVGGGGGHWCGLEGAVLAHSPVVADELPATAWPLTNTSQSQFICSQDSTLRHPGGLWSLGP</sequence>
<keyword evidence="2" id="KW-1185">Reference proteome</keyword>
<accession>A0A5B7DC55</accession>
<name>A0A5B7DC55_PORTR</name>
<dbReference type="AlphaFoldDB" id="A0A5B7DC55"/>
<evidence type="ECO:0000313" key="1">
    <source>
        <dbReference type="EMBL" id="MPC18873.1"/>
    </source>
</evidence>
<proteinExistence type="predicted"/>
<evidence type="ECO:0000313" key="2">
    <source>
        <dbReference type="Proteomes" id="UP000324222"/>
    </source>
</evidence>
<dbReference type="Proteomes" id="UP000324222">
    <property type="component" value="Unassembled WGS sequence"/>
</dbReference>
<organism evidence="1 2">
    <name type="scientific">Portunus trituberculatus</name>
    <name type="common">Swimming crab</name>
    <name type="synonym">Neptunus trituberculatus</name>
    <dbReference type="NCBI Taxonomy" id="210409"/>
    <lineage>
        <taxon>Eukaryota</taxon>
        <taxon>Metazoa</taxon>
        <taxon>Ecdysozoa</taxon>
        <taxon>Arthropoda</taxon>
        <taxon>Crustacea</taxon>
        <taxon>Multicrustacea</taxon>
        <taxon>Malacostraca</taxon>
        <taxon>Eumalacostraca</taxon>
        <taxon>Eucarida</taxon>
        <taxon>Decapoda</taxon>
        <taxon>Pleocyemata</taxon>
        <taxon>Brachyura</taxon>
        <taxon>Eubrachyura</taxon>
        <taxon>Portunoidea</taxon>
        <taxon>Portunidae</taxon>
        <taxon>Portuninae</taxon>
        <taxon>Portunus</taxon>
    </lineage>
</organism>
<gene>
    <name evidence="1" type="ORF">E2C01_011766</name>
</gene>
<dbReference type="EMBL" id="VSRR010000717">
    <property type="protein sequence ID" value="MPC18873.1"/>
    <property type="molecule type" value="Genomic_DNA"/>
</dbReference>